<dbReference type="InterPro" id="IPR017972">
    <property type="entry name" value="Cyt_P450_CS"/>
</dbReference>
<proteinExistence type="inferred from homology"/>
<dbReference type="GO" id="GO:0016705">
    <property type="term" value="F:oxidoreductase activity, acting on paired donors, with incorporation or reduction of molecular oxygen"/>
    <property type="evidence" value="ECO:0007669"/>
    <property type="project" value="InterPro"/>
</dbReference>
<keyword evidence="5 6" id="KW-0349">Heme</keyword>
<evidence type="ECO:0000256" key="4">
    <source>
        <dbReference type="ARBA" id="ARBA00023004"/>
    </source>
</evidence>
<dbReference type="GO" id="GO:0020037">
    <property type="term" value="F:heme binding"/>
    <property type="evidence" value="ECO:0007669"/>
    <property type="project" value="InterPro"/>
</dbReference>
<dbReference type="InParanoid" id="A0A804NQB0"/>
<reference evidence="9" key="1">
    <citation type="journal article" date="2009" name="Science">
        <title>The B73 maize genome: complexity, diversity, and dynamics.</title>
        <authorList>
            <person name="Schnable P.S."/>
            <person name="Ware D."/>
            <person name="Fulton R.S."/>
            <person name="Stein J.C."/>
            <person name="Wei F."/>
            <person name="Pasternak S."/>
            <person name="Liang C."/>
            <person name="Zhang J."/>
            <person name="Fulton L."/>
            <person name="Graves T.A."/>
            <person name="Minx P."/>
            <person name="Reily A.D."/>
            <person name="Courtney L."/>
            <person name="Kruchowski S.S."/>
            <person name="Tomlinson C."/>
            <person name="Strong C."/>
            <person name="Delehaunty K."/>
            <person name="Fronick C."/>
            <person name="Courtney B."/>
            <person name="Rock S.M."/>
            <person name="Belter E."/>
            <person name="Du F."/>
            <person name="Kim K."/>
            <person name="Abbott R.M."/>
            <person name="Cotton M."/>
            <person name="Levy A."/>
            <person name="Marchetto P."/>
            <person name="Ochoa K."/>
            <person name="Jackson S.M."/>
            <person name="Gillam B."/>
            <person name="Chen W."/>
            <person name="Yan L."/>
            <person name="Higginbotham J."/>
            <person name="Cardenas M."/>
            <person name="Waligorski J."/>
            <person name="Applebaum E."/>
            <person name="Phelps L."/>
            <person name="Falcone J."/>
            <person name="Kanchi K."/>
            <person name="Thane T."/>
            <person name="Scimone A."/>
            <person name="Thane N."/>
            <person name="Henke J."/>
            <person name="Wang T."/>
            <person name="Ruppert J."/>
            <person name="Shah N."/>
            <person name="Rotter K."/>
            <person name="Hodges J."/>
            <person name="Ingenthron E."/>
            <person name="Cordes M."/>
            <person name="Kohlberg S."/>
            <person name="Sgro J."/>
            <person name="Delgado B."/>
            <person name="Mead K."/>
            <person name="Chinwalla A."/>
            <person name="Leonard S."/>
            <person name="Crouse K."/>
            <person name="Collura K."/>
            <person name="Kudrna D."/>
            <person name="Currie J."/>
            <person name="He R."/>
            <person name="Angelova A."/>
            <person name="Rajasekar S."/>
            <person name="Mueller T."/>
            <person name="Lomeli R."/>
            <person name="Scara G."/>
            <person name="Ko A."/>
            <person name="Delaney K."/>
            <person name="Wissotski M."/>
            <person name="Lopez G."/>
            <person name="Campos D."/>
            <person name="Braidotti M."/>
            <person name="Ashley E."/>
            <person name="Golser W."/>
            <person name="Kim H."/>
            <person name="Lee S."/>
            <person name="Lin J."/>
            <person name="Dujmic Z."/>
            <person name="Kim W."/>
            <person name="Talag J."/>
            <person name="Zuccolo A."/>
            <person name="Fan C."/>
            <person name="Sebastian A."/>
            <person name="Kramer M."/>
            <person name="Spiegel L."/>
            <person name="Nascimento L."/>
            <person name="Zutavern T."/>
            <person name="Miller B."/>
            <person name="Ambroise C."/>
            <person name="Muller S."/>
            <person name="Spooner W."/>
            <person name="Narechania A."/>
            <person name="Ren L."/>
            <person name="Wei S."/>
            <person name="Kumari S."/>
            <person name="Faga B."/>
            <person name="Levy M.J."/>
            <person name="McMahan L."/>
            <person name="Van Buren P."/>
            <person name="Vaughn M.W."/>
            <person name="Ying K."/>
            <person name="Yeh C.-T."/>
            <person name="Emrich S.J."/>
            <person name="Jia Y."/>
            <person name="Kalyanaraman A."/>
            <person name="Hsia A.-P."/>
            <person name="Barbazuk W.B."/>
            <person name="Baucom R.S."/>
            <person name="Brutnell T.P."/>
            <person name="Carpita N.C."/>
            <person name="Chaparro C."/>
            <person name="Chia J.-M."/>
            <person name="Deragon J.-M."/>
            <person name="Estill J.C."/>
            <person name="Fu Y."/>
            <person name="Jeddeloh J.A."/>
            <person name="Han Y."/>
            <person name="Lee H."/>
            <person name="Li P."/>
            <person name="Lisch D.R."/>
            <person name="Liu S."/>
            <person name="Liu Z."/>
            <person name="Nagel D.H."/>
            <person name="McCann M.C."/>
            <person name="SanMiguel P."/>
            <person name="Myers A.M."/>
            <person name="Nettleton D."/>
            <person name="Nguyen J."/>
            <person name="Penning B.W."/>
            <person name="Ponnala L."/>
            <person name="Schneider K.L."/>
            <person name="Schwartz D.C."/>
            <person name="Sharma A."/>
            <person name="Soderlund C."/>
            <person name="Springer N.M."/>
            <person name="Sun Q."/>
            <person name="Wang H."/>
            <person name="Waterman M."/>
            <person name="Westerman R."/>
            <person name="Wolfgruber T.K."/>
            <person name="Yang L."/>
            <person name="Yu Y."/>
            <person name="Zhang L."/>
            <person name="Zhou S."/>
            <person name="Zhu Q."/>
            <person name="Bennetzen J.L."/>
            <person name="Dawe R.K."/>
            <person name="Jiang J."/>
            <person name="Jiang N."/>
            <person name="Presting G.G."/>
            <person name="Wessler S.R."/>
            <person name="Aluru S."/>
            <person name="Martienssen R.A."/>
            <person name="Clifton S.W."/>
            <person name="McCombie W.R."/>
            <person name="Wing R.A."/>
            <person name="Wilson R.K."/>
        </authorList>
    </citation>
    <scope>NUCLEOTIDE SEQUENCE [LARGE SCALE GENOMIC DNA]</scope>
    <source>
        <strain evidence="9">cv. B73</strain>
    </source>
</reference>
<keyword evidence="7" id="KW-0812">Transmembrane</keyword>
<dbReference type="Proteomes" id="UP000007305">
    <property type="component" value="Chromosome 4"/>
</dbReference>
<dbReference type="OrthoDB" id="610532at2759"/>
<dbReference type="InterPro" id="IPR001128">
    <property type="entry name" value="Cyt_P450"/>
</dbReference>
<protein>
    <submittedName>
        <fullName evidence="8">Uncharacterized protein</fullName>
    </submittedName>
</protein>
<reference evidence="8" key="3">
    <citation type="submission" date="2021-05" db="UniProtKB">
        <authorList>
            <consortium name="EnsemblPlants"/>
        </authorList>
    </citation>
    <scope>IDENTIFICATION</scope>
    <source>
        <strain evidence="8">cv. B73</strain>
    </source>
</reference>
<evidence type="ECO:0000313" key="8">
    <source>
        <dbReference type="EnsemblPlants" id="Zm00001eb177900_P001"/>
    </source>
</evidence>
<dbReference type="AlphaFoldDB" id="A0A804NQB0"/>
<organism evidence="8 9">
    <name type="scientific">Zea mays</name>
    <name type="common">Maize</name>
    <dbReference type="NCBI Taxonomy" id="4577"/>
    <lineage>
        <taxon>Eukaryota</taxon>
        <taxon>Viridiplantae</taxon>
        <taxon>Streptophyta</taxon>
        <taxon>Embryophyta</taxon>
        <taxon>Tracheophyta</taxon>
        <taxon>Spermatophyta</taxon>
        <taxon>Magnoliopsida</taxon>
        <taxon>Liliopsida</taxon>
        <taxon>Poales</taxon>
        <taxon>Poaceae</taxon>
        <taxon>PACMAD clade</taxon>
        <taxon>Panicoideae</taxon>
        <taxon>Andropogonodae</taxon>
        <taxon>Andropogoneae</taxon>
        <taxon>Tripsacinae</taxon>
        <taxon>Zea</taxon>
    </lineage>
</organism>
<evidence type="ECO:0000256" key="6">
    <source>
        <dbReference type="RuleBase" id="RU000461"/>
    </source>
</evidence>
<name>A0A804NQB0_MAIZE</name>
<evidence type="ECO:0000256" key="7">
    <source>
        <dbReference type="SAM" id="Phobius"/>
    </source>
</evidence>
<reference evidence="8" key="2">
    <citation type="submission" date="2019-07" db="EMBL/GenBank/DDBJ databases">
        <authorList>
            <person name="Seetharam A."/>
            <person name="Woodhouse M."/>
            <person name="Cannon E."/>
        </authorList>
    </citation>
    <scope>NUCLEOTIDE SEQUENCE [LARGE SCALE GENOMIC DNA]</scope>
    <source>
        <strain evidence="8">cv. B73</strain>
    </source>
</reference>
<dbReference type="InterPro" id="IPR036396">
    <property type="entry name" value="Cyt_P450_sf"/>
</dbReference>
<dbReference type="GO" id="GO:0004497">
    <property type="term" value="F:monooxygenase activity"/>
    <property type="evidence" value="ECO:0007669"/>
    <property type="project" value="UniProtKB-KW"/>
</dbReference>
<evidence type="ECO:0000256" key="2">
    <source>
        <dbReference type="ARBA" id="ARBA00022723"/>
    </source>
</evidence>
<comment type="cofactor">
    <cofactor evidence="5">
        <name>heme</name>
        <dbReference type="ChEBI" id="CHEBI:30413"/>
    </cofactor>
</comment>
<dbReference type="PROSITE" id="PS00086">
    <property type="entry name" value="CYTOCHROME_P450"/>
    <property type="match status" value="1"/>
</dbReference>
<dbReference type="KEGG" id="zma:103655336"/>
<dbReference type="PRINTS" id="PR00463">
    <property type="entry name" value="EP450I"/>
</dbReference>
<sequence length="524" mass="58906">MALPIFLYLFISTLALTVSSYLYIRSRGSSDNSLLRKNWPIARILPFLANLRNFHDYLTAILAASGCNSSVQVGLTSRPFILTSDPSNVQHMFTTNHANYVKGEIFPEIFDIVSDTILTVDGEAWRQQRAKGKTMLCSQKMTSWVASCCHGKVAKGLLPFLARMASTRAPFNMQELMGRLVFDQTATLVFGVDPGCLSLLDEMPSMRVADAMDTVMEVAFFRQIVFNHLWKLMRWLNISFEWKLAAAHVVLHAFVTEMVEKRNFARHHHQDIDGDKVTCVDVLSYYITDPECRSDGNLLRKMLLVYMIGGRDTVGTALPWVFYNLAKNPGVVSSIRKELAPLASRKGGTTVVSTDDAGNQMVVFESEETKPLVYLQATLFESLRLYPPAPVEGKAVVNDDVLPSGHQVRRGEVILISIYAMGRMESVWGKDCHEFRPERWLSEDGTKLQYVPSCKFLAFNSGPRLCLGKDIAIMEMKTIVAAVVWNFDVEVLEGQSVKPKLSFLLQMENGLMVTVKKREECSKL</sequence>
<dbReference type="CDD" id="cd11064">
    <property type="entry name" value="CYP86A"/>
    <property type="match status" value="1"/>
</dbReference>
<accession>A0A804NQB0</accession>
<dbReference type="PRINTS" id="PR00385">
    <property type="entry name" value="P450"/>
</dbReference>
<dbReference type="EnsemblPlants" id="Zm00001eb177900_T001">
    <property type="protein sequence ID" value="Zm00001eb177900_P001"/>
    <property type="gene ID" value="Zm00001eb177900"/>
</dbReference>
<dbReference type="InterPro" id="IPR002401">
    <property type="entry name" value="Cyt_P450_E_grp-I"/>
</dbReference>
<keyword evidence="9" id="KW-1185">Reference proteome</keyword>
<dbReference type="GeneID" id="103655336"/>
<keyword evidence="4 5" id="KW-0408">Iron</keyword>
<evidence type="ECO:0000256" key="3">
    <source>
        <dbReference type="ARBA" id="ARBA00023002"/>
    </source>
</evidence>
<dbReference type="Gene3D" id="1.10.630.10">
    <property type="entry name" value="Cytochrome P450"/>
    <property type="match status" value="1"/>
</dbReference>
<feature type="binding site" description="axial binding residue" evidence="5">
    <location>
        <position position="466"/>
    </location>
    <ligand>
        <name>heme</name>
        <dbReference type="ChEBI" id="CHEBI:30413"/>
    </ligand>
    <ligandPart>
        <name>Fe</name>
        <dbReference type="ChEBI" id="CHEBI:18248"/>
    </ligandPart>
</feature>
<feature type="transmembrane region" description="Helical" evidence="7">
    <location>
        <begin position="6"/>
        <end position="24"/>
    </location>
</feature>
<dbReference type="RefSeq" id="XP_008680333.1">
    <property type="nucleotide sequence ID" value="XM_008682111.2"/>
</dbReference>
<dbReference type="Gramene" id="Zm00001eb177900_T001">
    <property type="protein sequence ID" value="Zm00001eb177900_P001"/>
    <property type="gene ID" value="Zm00001eb177900"/>
</dbReference>
<dbReference type="PANTHER" id="PTHR24296">
    <property type="entry name" value="CYTOCHROME P450"/>
    <property type="match status" value="1"/>
</dbReference>
<evidence type="ECO:0000256" key="1">
    <source>
        <dbReference type="ARBA" id="ARBA00010617"/>
    </source>
</evidence>
<gene>
    <name evidence="8" type="primary">LOC103655336</name>
</gene>
<keyword evidence="7" id="KW-1133">Transmembrane helix</keyword>
<dbReference type="Pfam" id="PF00067">
    <property type="entry name" value="p450"/>
    <property type="match status" value="1"/>
</dbReference>
<comment type="similarity">
    <text evidence="1 6">Belongs to the cytochrome P450 family.</text>
</comment>
<evidence type="ECO:0000313" key="9">
    <source>
        <dbReference type="Proteomes" id="UP000007305"/>
    </source>
</evidence>
<keyword evidence="3 6" id="KW-0560">Oxidoreductase</keyword>
<dbReference type="GO" id="GO:0005506">
    <property type="term" value="F:iron ion binding"/>
    <property type="evidence" value="ECO:0007669"/>
    <property type="project" value="InterPro"/>
</dbReference>
<keyword evidence="6" id="KW-0503">Monooxygenase</keyword>
<keyword evidence="2 5" id="KW-0479">Metal-binding</keyword>
<evidence type="ECO:0000256" key="5">
    <source>
        <dbReference type="PIRSR" id="PIRSR602401-1"/>
    </source>
</evidence>
<dbReference type="GO" id="GO:0006629">
    <property type="term" value="P:lipid metabolic process"/>
    <property type="evidence" value="ECO:0007669"/>
    <property type="project" value="UniProtKB-ARBA"/>
</dbReference>
<keyword evidence="7" id="KW-0472">Membrane</keyword>
<dbReference type="SUPFAM" id="SSF48264">
    <property type="entry name" value="Cytochrome P450"/>
    <property type="match status" value="1"/>
</dbReference>